<feature type="transmembrane region" description="Helical" evidence="1">
    <location>
        <begin position="110"/>
        <end position="128"/>
    </location>
</feature>
<dbReference type="OrthoDB" id="23692at2"/>
<dbReference type="GO" id="GO:1902201">
    <property type="term" value="P:negative regulation of bacterial-type flagellum-dependent cell motility"/>
    <property type="evidence" value="ECO:0007669"/>
    <property type="project" value="TreeGrafter"/>
</dbReference>
<dbReference type="AlphaFoldDB" id="A0A1A0MNI0"/>
<dbReference type="InterPro" id="IPR029787">
    <property type="entry name" value="Nucleotide_cyclase"/>
</dbReference>
<dbReference type="InterPro" id="IPR043128">
    <property type="entry name" value="Rev_trsase/Diguanyl_cyclase"/>
</dbReference>
<comment type="caution">
    <text evidence="3">The sequence shown here is derived from an EMBL/GenBank/DDBJ whole genome shotgun (WGS) entry which is preliminary data.</text>
</comment>
<dbReference type="RefSeq" id="WP_061006495.1">
    <property type="nucleotide sequence ID" value="NZ_LSKA01000482.1"/>
</dbReference>
<feature type="domain" description="GGDEF" evidence="2">
    <location>
        <begin position="224"/>
        <end position="356"/>
    </location>
</feature>
<feature type="transmembrane region" description="Helical" evidence="1">
    <location>
        <begin position="88"/>
        <end position="104"/>
    </location>
</feature>
<dbReference type="SMART" id="SM00267">
    <property type="entry name" value="GGDEF"/>
    <property type="match status" value="1"/>
</dbReference>
<gene>
    <name evidence="3" type="ORF">A5642_21285</name>
</gene>
<sequence length="367" mass="39280">MRWVKQWWRQSDHYDWLMGYVKFRGLSGLVRTMIAAVAIMSTFIPIALMTVPEGPVGVVPRLVTRAATVGLVLAGLIWVVGLPSRRRSTIFAAMVTACIAAVALSCSDPAVAILVCTTFGIPAAYVAFTHRAIHAAFNFQVAMIVATVEAVRLTTSGRPVLAVCAVWLVFVLTVTVPASIQIVVHALVTDLIRADCDPLTFLLNRRGFGIKAQELIHRDRGTSAHLMVTVIDLDGFKLLNDSRGHLFGDRALIAVADILRKQASHDAVIGRSGGDEFLIADTTHRPHQSSAAERLRAAIAATPYAITASVGVATIALSDVDDSAAATIIDDLVMSADLEMYVAKRLGGNASRHADGSHGQTAVRLAE</sequence>
<reference evidence="3 4" key="1">
    <citation type="submission" date="2016-06" db="EMBL/GenBank/DDBJ databases">
        <authorList>
            <person name="Kjaerup R.B."/>
            <person name="Dalgaard T.S."/>
            <person name="Juul-Madsen H.R."/>
        </authorList>
    </citation>
    <scope>NUCLEOTIDE SEQUENCE [LARGE SCALE GENOMIC DNA]</scope>
    <source>
        <strain evidence="3 4">1199456.5</strain>
    </source>
</reference>
<dbReference type="GO" id="GO:0005886">
    <property type="term" value="C:plasma membrane"/>
    <property type="evidence" value="ECO:0007669"/>
    <property type="project" value="TreeGrafter"/>
</dbReference>
<dbReference type="GO" id="GO:0052621">
    <property type="term" value="F:diguanylate cyclase activity"/>
    <property type="evidence" value="ECO:0007669"/>
    <property type="project" value="TreeGrafter"/>
</dbReference>
<dbReference type="InterPro" id="IPR050469">
    <property type="entry name" value="Diguanylate_Cyclase"/>
</dbReference>
<evidence type="ECO:0000313" key="3">
    <source>
        <dbReference type="EMBL" id="OBA86967.1"/>
    </source>
</evidence>
<dbReference type="Gene3D" id="3.30.70.270">
    <property type="match status" value="1"/>
</dbReference>
<dbReference type="InterPro" id="IPR000160">
    <property type="entry name" value="GGDEF_dom"/>
</dbReference>
<dbReference type="PANTHER" id="PTHR45138:SF9">
    <property type="entry name" value="DIGUANYLATE CYCLASE DGCM-RELATED"/>
    <property type="match status" value="1"/>
</dbReference>
<keyword evidence="1" id="KW-1133">Transmembrane helix</keyword>
<dbReference type="PANTHER" id="PTHR45138">
    <property type="entry name" value="REGULATORY COMPONENTS OF SENSORY TRANSDUCTION SYSTEM"/>
    <property type="match status" value="1"/>
</dbReference>
<evidence type="ECO:0000259" key="2">
    <source>
        <dbReference type="PROSITE" id="PS50887"/>
    </source>
</evidence>
<dbReference type="EMBL" id="LZSF01000132">
    <property type="protein sequence ID" value="OBA86967.1"/>
    <property type="molecule type" value="Genomic_DNA"/>
</dbReference>
<protein>
    <recommendedName>
        <fullName evidence="2">GGDEF domain-containing protein</fullName>
    </recommendedName>
</protein>
<accession>A0A1A0MNI0</accession>
<keyword evidence="1" id="KW-0472">Membrane</keyword>
<evidence type="ECO:0000313" key="4">
    <source>
        <dbReference type="Proteomes" id="UP000093962"/>
    </source>
</evidence>
<dbReference type="Proteomes" id="UP000093962">
    <property type="component" value="Unassembled WGS sequence"/>
</dbReference>
<dbReference type="PROSITE" id="PS50887">
    <property type="entry name" value="GGDEF"/>
    <property type="match status" value="1"/>
</dbReference>
<dbReference type="Pfam" id="PF00990">
    <property type="entry name" value="GGDEF"/>
    <property type="match status" value="1"/>
</dbReference>
<dbReference type="CDD" id="cd01949">
    <property type="entry name" value="GGDEF"/>
    <property type="match status" value="1"/>
</dbReference>
<keyword evidence="1" id="KW-0812">Transmembrane</keyword>
<dbReference type="GO" id="GO:0043709">
    <property type="term" value="P:cell adhesion involved in single-species biofilm formation"/>
    <property type="evidence" value="ECO:0007669"/>
    <property type="project" value="TreeGrafter"/>
</dbReference>
<proteinExistence type="predicted"/>
<dbReference type="SUPFAM" id="SSF55073">
    <property type="entry name" value="Nucleotide cyclase"/>
    <property type="match status" value="1"/>
</dbReference>
<feature type="transmembrane region" description="Helical" evidence="1">
    <location>
        <begin position="160"/>
        <end position="184"/>
    </location>
</feature>
<dbReference type="NCBIfam" id="TIGR00254">
    <property type="entry name" value="GGDEF"/>
    <property type="match status" value="1"/>
</dbReference>
<organism evidence="3 4">
    <name type="scientific">Mycolicibacterium mucogenicum</name>
    <name type="common">Mycobacterium mucogenicum</name>
    <dbReference type="NCBI Taxonomy" id="56689"/>
    <lineage>
        <taxon>Bacteria</taxon>
        <taxon>Bacillati</taxon>
        <taxon>Actinomycetota</taxon>
        <taxon>Actinomycetes</taxon>
        <taxon>Mycobacteriales</taxon>
        <taxon>Mycobacteriaceae</taxon>
        <taxon>Mycolicibacterium</taxon>
    </lineage>
</organism>
<feature type="transmembrane region" description="Helical" evidence="1">
    <location>
        <begin position="28"/>
        <end position="50"/>
    </location>
</feature>
<feature type="transmembrane region" description="Helical" evidence="1">
    <location>
        <begin position="62"/>
        <end position="81"/>
    </location>
</feature>
<name>A0A1A0MNI0_MYCMU</name>
<evidence type="ECO:0000256" key="1">
    <source>
        <dbReference type="SAM" id="Phobius"/>
    </source>
</evidence>